<dbReference type="Proteomes" id="UP000885822">
    <property type="component" value="Unassembled WGS sequence"/>
</dbReference>
<dbReference type="AlphaFoldDB" id="A0A831NTI1"/>
<comment type="caution">
    <text evidence="2">The sequence shown here is derived from an EMBL/GenBank/DDBJ whole genome shotgun (WGS) entry which is preliminary data.</text>
</comment>
<dbReference type="UniPathway" id="UPA00544"/>
<dbReference type="CDD" id="cd24050">
    <property type="entry name" value="ASKHA_NBD_ANMK"/>
    <property type="match status" value="1"/>
</dbReference>
<feature type="binding site" evidence="1">
    <location>
        <begin position="3"/>
        <end position="10"/>
    </location>
    <ligand>
        <name>ATP</name>
        <dbReference type="ChEBI" id="CHEBI:30616"/>
    </ligand>
</feature>
<dbReference type="Gene3D" id="3.30.420.40">
    <property type="match status" value="2"/>
</dbReference>
<dbReference type="NCBIfam" id="NF007148">
    <property type="entry name" value="PRK09585.3-2"/>
    <property type="match status" value="1"/>
</dbReference>
<comment type="catalytic activity">
    <reaction evidence="1">
        <text>1,6-anhydro-N-acetyl-beta-muramate + ATP + H2O = N-acetyl-D-muramate 6-phosphate + ADP + H(+)</text>
        <dbReference type="Rhea" id="RHEA:24952"/>
        <dbReference type="ChEBI" id="CHEBI:15377"/>
        <dbReference type="ChEBI" id="CHEBI:15378"/>
        <dbReference type="ChEBI" id="CHEBI:30616"/>
        <dbReference type="ChEBI" id="CHEBI:58690"/>
        <dbReference type="ChEBI" id="CHEBI:58722"/>
        <dbReference type="ChEBI" id="CHEBI:456216"/>
        <dbReference type="EC" id="2.7.1.170"/>
    </reaction>
</comment>
<proteinExistence type="inferred from homology"/>
<reference evidence="2" key="1">
    <citation type="journal article" date="2020" name="mSystems">
        <title>Genome- and Community-Level Interaction Insights into Carbon Utilization and Element Cycling Functions of Hydrothermarchaeota in Hydrothermal Sediment.</title>
        <authorList>
            <person name="Zhou Z."/>
            <person name="Liu Y."/>
            <person name="Xu W."/>
            <person name="Pan J."/>
            <person name="Luo Z.H."/>
            <person name="Li M."/>
        </authorList>
    </citation>
    <scope>NUCLEOTIDE SEQUENCE [LARGE SCALE GENOMIC DNA]</scope>
    <source>
        <strain evidence="2">HyVt-26</strain>
    </source>
</reference>
<dbReference type="GO" id="GO:0005524">
    <property type="term" value="F:ATP binding"/>
    <property type="evidence" value="ECO:0007669"/>
    <property type="project" value="UniProtKB-UniRule"/>
</dbReference>
<comment type="similarity">
    <text evidence="1">Belongs to the anhydro-N-acetylmuramic acid kinase family.</text>
</comment>
<comment type="pathway">
    <text evidence="1">Cell wall biogenesis; peptidoglycan recycling.</text>
</comment>
<dbReference type="GO" id="GO:0016773">
    <property type="term" value="F:phosphotransferase activity, alcohol group as acceptor"/>
    <property type="evidence" value="ECO:0007669"/>
    <property type="project" value="UniProtKB-UniRule"/>
</dbReference>
<dbReference type="GO" id="GO:0006040">
    <property type="term" value="P:amino sugar metabolic process"/>
    <property type="evidence" value="ECO:0007669"/>
    <property type="project" value="InterPro"/>
</dbReference>
<keyword evidence="1 2" id="KW-0808">Transferase</keyword>
<gene>
    <name evidence="1" type="primary">anmK</name>
    <name evidence="2" type="ORF">ENG92_03495</name>
</gene>
<dbReference type="NCBIfam" id="NF007139">
    <property type="entry name" value="PRK09585.1-3"/>
    <property type="match status" value="1"/>
</dbReference>
<comment type="pathway">
    <text evidence="1">Amino-sugar metabolism; 1,6-anhydro-N-acetylmuramate degradation.</text>
</comment>
<dbReference type="InterPro" id="IPR043129">
    <property type="entry name" value="ATPase_NBD"/>
</dbReference>
<dbReference type="SUPFAM" id="SSF53067">
    <property type="entry name" value="Actin-like ATPase domain"/>
    <property type="match status" value="1"/>
</dbReference>
<dbReference type="HAMAP" id="MF_01270">
    <property type="entry name" value="AnhMurNAc_kinase"/>
    <property type="match status" value="1"/>
</dbReference>
<keyword evidence="1" id="KW-0119">Carbohydrate metabolism</keyword>
<keyword evidence="1" id="KW-0067">ATP-binding</keyword>
<dbReference type="EC" id="2.7.1.170" evidence="1"/>
<keyword evidence="1" id="KW-0547">Nucleotide-binding</keyword>
<dbReference type="UniPathway" id="UPA00343"/>
<dbReference type="GO" id="GO:0016301">
    <property type="term" value="F:kinase activity"/>
    <property type="evidence" value="ECO:0007669"/>
    <property type="project" value="UniProtKB-KW"/>
</dbReference>
<comment type="function">
    <text evidence="1">Catalyzes the specific phosphorylation of 1,6-anhydro-N-acetylmuramic acid (anhMurNAc) with the simultaneous cleavage of the 1,6-anhydro ring, generating MurNAc-6-P. Is required for the utilization of anhMurNAc either imported from the medium or derived from its own cell wall murein, and thus plays a role in cell wall recycling.</text>
</comment>
<keyword evidence="1 2" id="KW-0418">Kinase</keyword>
<dbReference type="PANTHER" id="PTHR30605:SF0">
    <property type="entry name" value="ANHYDRO-N-ACETYLMURAMIC ACID KINASE"/>
    <property type="match status" value="1"/>
</dbReference>
<protein>
    <recommendedName>
        <fullName evidence="1">Anhydro-N-acetylmuramic acid kinase</fullName>
        <ecNumber evidence="1">2.7.1.170</ecNumber>
    </recommendedName>
    <alternativeName>
        <fullName evidence="1">AnhMurNAc kinase</fullName>
    </alternativeName>
</protein>
<organism evidence="2">
    <name type="scientific">Thiolapillus brandeum</name>
    <dbReference type="NCBI Taxonomy" id="1076588"/>
    <lineage>
        <taxon>Bacteria</taxon>
        <taxon>Pseudomonadati</taxon>
        <taxon>Pseudomonadota</taxon>
        <taxon>Gammaproteobacteria</taxon>
        <taxon>Chromatiales</taxon>
        <taxon>Sedimenticolaceae</taxon>
        <taxon>Thiolapillus</taxon>
    </lineage>
</organism>
<name>A0A831NTI1_9GAMM</name>
<dbReference type="EMBL" id="DRCV01000155">
    <property type="protein sequence ID" value="HDK38062.1"/>
    <property type="molecule type" value="Genomic_DNA"/>
</dbReference>
<dbReference type="PANTHER" id="PTHR30605">
    <property type="entry name" value="ANHYDRO-N-ACETYLMURAMIC ACID KINASE"/>
    <property type="match status" value="1"/>
</dbReference>
<dbReference type="Pfam" id="PF03702">
    <property type="entry name" value="AnmK"/>
    <property type="match status" value="1"/>
</dbReference>
<dbReference type="GO" id="GO:0009254">
    <property type="term" value="P:peptidoglycan turnover"/>
    <property type="evidence" value="ECO:0007669"/>
    <property type="project" value="UniProtKB-UniRule"/>
</dbReference>
<dbReference type="GO" id="GO:0097175">
    <property type="term" value="P:1,6-anhydro-N-acetyl-beta-muramic acid catabolic process"/>
    <property type="evidence" value="ECO:0007669"/>
    <property type="project" value="UniProtKB-UniRule"/>
</dbReference>
<evidence type="ECO:0000313" key="2">
    <source>
        <dbReference type="EMBL" id="HDK38062.1"/>
    </source>
</evidence>
<evidence type="ECO:0000256" key="1">
    <source>
        <dbReference type="HAMAP-Rule" id="MF_01270"/>
    </source>
</evidence>
<sequence>MSGTSMDGIDAVIVRFHNDQPQLVNSLSHPWPRALQDRLSQLTTNHTVTLQELGQLDLLCGRQFAAATLQLLSKANIDTKEICAIGSHGQTIFHHPQAPVPFSFQIGDPNTIAERTGITVVADFRRRDMAAGGQGAPLVPAFHQALFHHPQRNRVILNIGGIANITILAADGTIKSGFDTGPGNCLMDRWIQKNLSRPYDQDGSWAQTGKVQQPLLEQLLDDAYFSQEPPKSTGTEYFSMAWLDQHLATCPQPKAQNIQATLLQLTANSIQQAIQHWAAETQEVLVCGGGVHNSTLIDALTQQLGNTPVITTAQSTAAIDPDWVEAIAFAWLARQTLHGKTGNIPAVTGASHPVVLGGIYPAGAFISPTT</sequence>
<dbReference type="InterPro" id="IPR005338">
    <property type="entry name" value="Anhydro_N_Ac-Mur_kinase"/>
</dbReference>
<accession>A0A831NTI1</accession>